<gene>
    <name evidence="4" type="ORF">HNQ99_001416</name>
</gene>
<organism evidence="4 5">
    <name type="scientific">Rhizorhapis suberifaciens</name>
    <name type="common">corky root of lettuce</name>
    <dbReference type="NCBI Taxonomy" id="13656"/>
    <lineage>
        <taxon>Bacteria</taxon>
        <taxon>Pseudomonadati</taxon>
        <taxon>Pseudomonadota</taxon>
        <taxon>Alphaproteobacteria</taxon>
        <taxon>Sphingomonadales</taxon>
        <taxon>Sphingomonadaceae</taxon>
        <taxon>Rhizorhapis</taxon>
    </lineage>
</organism>
<keyword evidence="2" id="KW-0548">Nucleotidyltransferase</keyword>
<dbReference type="PANTHER" id="PTHR43584:SF8">
    <property type="entry name" value="N-ACETYLMURAMATE ALPHA-1-PHOSPHATE URIDYLYLTRANSFERASE"/>
    <property type="match status" value="1"/>
</dbReference>
<dbReference type="Proteomes" id="UP000575068">
    <property type="component" value="Unassembled WGS sequence"/>
</dbReference>
<name>A0A840HSG9_9SPHN</name>
<dbReference type="InterPro" id="IPR050065">
    <property type="entry name" value="GlmU-like"/>
</dbReference>
<keyword evidence="4" id="KW-0418">Kinase</keyword>
<dbReference type="Gene3D" id="3.90.550.10">
    <property type="entry name" value="Spore Coat Polysaccharide Biosynthesis Protein SpsA, Chain A"/>
    <property type="match status" value="1"/>
</dbReference>
<evidence type="ECO:0000256" key="2">
    <source>
        <dbReference type="ARBA" id="ARBA00022695"/>
    </source>
</evidence>
<keyword evidence="5" id="KW-1185">Reference proteome</keyword>
<feature type="domain" description="Nucleotidyl transferase" evidence="3">
    <location>
        <begin position="5"/>
        <end position="135"/>
    </location>
</feature>
<keyword evidence="1" id="KW-0808">Transferase</keyword>
<reference evidence="4 5" key="1">
    <citation type="submission" date="2020-08" db="EMBL/GenBank/DDBJ databases">
        <title>Genomic Encyclopedia of Type Strains, Phase IV (KMG-IV): sequencing the most valuable type-strain genomes for metagenomic binning, comparative biology and taxonomic classification.</title>
        <authorList>
            <person name="Goeker M."/>
        </authorList>
    </citation>
    <scope>NUCLEOTIDE SEQUENCE [LARGE SCALE GENOMIC DNA]</scope>
    <source>
        <strain evidence="4 5">DSM 7465</strain>
    </source>
</reference>
<dbReference type="RefSeq" id="WP_184474920.1">
    <property type="nucleotide sequence ID" value="NZ_JACHOV010000004.1"/>
</dbReference>
<dbReference type="GO" id="GO:0016301">
    <property type="term" value="F:kinase activity"/>
    <property type="evidence" value="ECO:0007669"/>
    <property type="project" value="UniProtKB-KW"/>
</dbReference>
<evidence type="ECO:0000259" key="3">
    <source>
        <dbReference type="Pfam" id="PF00483"/>
    </source>
</evidence>
<dbReference type="InterPro" id="IPR005835">
    <property type="entry name" value="NTP_transferase_dom"/>
</dbReference>
<dbReference type="PANTHER" id="PTHR43584">
    <property type="entry name" value="NUCLEOTIDYL TRANSFERASE"/>
    <property type="match status" value="1"/>
</dbReference>
<protein>
    <submittedName>
        <fullName evidence="4">Choline kinase</fullName>
    </submittedName>
</protein>
<accession>A0A840HSG9</accession>
<proteinExistence type="predicted"/>
<dbReference type="Pfam" id="PF00483">
    <property type="entry name" value="NTP_transferase"/>
    <property type="match status" value="1"/>
</dbReference>
<dbReference type="EMBL" id="JACHOV010000004">
    <property type="protein sequence ID" value="MBB4641112.1"/>
    <property type="molecule type" value="Genomic_DNA"/>
</dbReference>
<comment type="caution">
    <text evidence="4">The sequence shown here is derived from an EMBL/GenBank/DDBJ whole genome shotgun (WGS) entry which is preliminary data.</text>
</comment>
<evidence type="ECO:0000256" key="1">
    <source>
        <dbReference type="ARBA" id="ARBA00022679"/>
    </source>
</evidence>
<evidence type="ECO:0000313" key="4">
    <source>
        <dbReference type="EMBL" id="MBB4641112.1"/>
    </source>
</evidence>
<dbReference type="AlphaFoldDB" id="A0A840HSG9"/>
<dbReference type="InterPro" id="IPR029044">
    <property type="entry name" value="Nucleotide-diphossugar_trans"/>
</dbReference>
<dbReference type="CDD" id="cd02523">
    <property type="entry name" value="PC_cytidylyltransferase"/>
    <property type="match status" value="1"/>
</dbReference>
<dbReference type="GO" id="GO:0016779">
    <property type="term" value="F:nucleotidyltransferase activity"/>
    <property type="evidence" value="ECO:0007669"/>
    <property type="project" value="UniProtKB-KW"/>
</dbReference>
<dbReference type="SUPFAM" id="SSF53448">
    <property type="entry name" value="Nucleotide-diphospho-sugar transferases"/>
    <property type="match status" value="1"/>
</dbReference>
<sequence length="252" mass="28547">MTISKAIILSAGQGSRLLPLTSDMPKCMIDFNGRTLIEWQLDALKANGIRHILIVTGFRTQRVESHLAQVKGVEIETIFNPFYQVADNLGSCWIARHAMDRDFIILNGDTIVSDEIVAKLIDGARWLITVTIDIKDAYDEDDMKVHREGEKLMSIGKRLSADVANAESIGMLAFRGEGPAIFRKQVEKMMCTPEGVERWYLRAIDMLALEQEIGTVSIQGLEWAEVDFPHDVEIARALTRKWVDEGRYRLRQ</sequence>
<evidence type="ECO:0000313" key="5">
    <source>
        <dbReference type="Proteomes" id="UP000575068"/>
    </source>
</evidence>